<comment type="caution">
    <text evidence="2">The sequence shown here is derived from an EMBL/GenBank/DDBJ whole genome shotgun (WGS) entry which is preliminary data.</text>
</comment>
<organism evidence="2 3">
    <name type="scientific">Solanum commersonii</name>
    <name type="common">Commerson's wild potato</name>
    <name type="synonym">Commerson's nightshade</name>
    <dbReference type="NCBI Taxonomy" id="4109"/>
    <lineage>
        <taxon>Eukaryota</taxon>
        <taxon>Viridiplantae</taxon>
        <taxon>Streptophyta</taxon>
        <taxon>Embryophyta</taxon>
        <taxon>Tracheophyta</taxon>
        <taxon>Spermatophyta</taxon>
        <taxon>Magnoliopsida</taxon>
        <taxon>eudicotyledons</taxon>
        <taxon>Gunneridae</taxon>
        <taxon>Pentapetalae</taxon>
        <taxon>asterids</taxon>
        <taxon>lamiids</taxon>
        <taxon>Solanales</taxon>
        <taxon>Solanaceae</taxon>
        <taxon>Solanoideae</taxon>
        <taxon>Solaneae</taxon>
        <taxon>Solanum</taxon>
    </lineage>
</organism>
<proteinExistence type="predicted"/>
<feature type="domain" description="DUF7588" evidence="1">
    <location>
        <begin position="99"/>
        <end position="136"/>
    </location>
</feature>
<dbReference type="EMBL" id="JACXVP010000001">
    <property type="protein sequence ID" value="KAG5629996.1"/>
    <property type="molecule type" value="Genomic_DNA"/>
</dbReference>
<dbReference type="Pfam" id="PF24496">
    <property type="entry name" value="DUF7588"/>
    <property type="match status" value="1"/>
</dbReference>
<name>A0A9J6AZY0_SOLCO</name>
<evidence type="ECO:0000313" key="2">
    <source>
        <dbReference type="EMBL" id="KAG5629996.1"/>
    </source>
</evidence>
<sequence>MEKFVCSLMKKVFLIVDIFFASDRRLAIQHISPIEPCYDPARNRAASLHTLSTIISAEKQKIKIDPRLNIVQTNDKSSEISDKDIPFVSEMDFNLNDDKEDLNNISQEFYETCALHNHIMFFVPWFITTYLSLFINVLERSYKDESGNIIQSIYPSQATFILPNNTDITFTAFHKFIDNEVAATKKLDSLSNLIVQIDNKLKSVKQVSEQASSSKRPDVHIQRPPKIQDFILRPLQDLENILDKKFLNLVQVRNR</sequence>
<evidence type="ECO:0000259" key="1">
    <source>
        <dbReference type="Pfam" id="PF24496"/>
    </source>
</evidence>
<accession>A0A9J6AZY0</accession>
<reference evidence="2 3" key="1">
    <citation type="submission" date="2020-09" db="EMBL/GenBank/DDBJ databases">
        <title>De no assembly of potato wild relative species, Solanum commersonii.</title>
        <authorList>
            <person name="Cho K."/>
        </authorList>
    </citation>
    <scope>NUCLEOTIDE SEQUENCE [LARGE SCALE GENOMIC DNA]</scope>
    <source>
        <strain evidence="2">LZ3.2</strain>
        <tissue evidence="2">Leaf</tissue>
    </source>
</reference>
<evidence type="ECO:0000313" key="3">
    <source>
        <dbReference type="Proteomes" id="UP000824120"/>
    </source>
</evidence>
<dbReference type="AlphaFoldDB" id="A0A9J6AZY0"/>
<dbReference type="OrthoDB" id="1324972at2759"/>
<keyword evidence="3" id="KW-1185">Reference proteome</keyword>
<dbReference type="Proteomes" id="UP000824120">
    <property type="component" value="Chromosome 1"/>
</dbReference>
<protein>
    <recommendedName>
        <fullName evidence="1">DUF7588 domain-containing protein</fullName>
    </recommendedName>
</protein>
<dbReference type="InterPro" id="IPR056010">
    <property type="entry name" value="DUF7588"/>
</dbReference>
<gene>
    <name evidence="2" type="ORF">H5410_001713</name>
</gene>